<dbReference type="PANTHER" id="PTHR43193">
    <property type="match status" value="1"/>
</dbReference>
<keyword evidence="3" id="KW-0411">Iron-sulfur</keyword>
<keyword evidence="1" id="KW-0479">Metal-binding</keyword>
<dbReference type="GO" id="GO:0051536">
    <property type="term" value="F:iron-sulfur cluster binding"/>
    <property type="evidence" value="ECO:0007669"/>
    <property type="project" value="UniProtKB-KW"/>
</dbReference>
<keyword evidence="2" id="KW-0408">Iron</keyword>
<gene>
    <name evidence="5" type="ORF">DXD95_03825</name>
</gene>
<sequence length="782" mass="90013">MRVGILTLFHGNNNWGGDLQGYALKAYIEDNFKNTNVDLIKYRSGVNVIYKSKFEQMEQYGPSEVIKKISERIVKRKTPADGLLKKRNELFEQFQKCYLTNDHVYTDEELSELAKEYDCLICGSDQIWNPNVARPGYFLKGIEGTRKVSYAASIARDRLSDKEASAMIPLIEKFDFISVREKTAKKILDGYLKGKKSVYEVLDPALMRTREQWSEFIGTERYETEPYALMFFFSDSSAYRSRIEAYCHNHGLKLIGIPHAATYIKSDETGNYEKAYDIGPVEFLRLFRDASYIFTDSFHGSAFSIIFQRQFCVFERDKNTKTSKNSRLYDLLAKFHVSDRLVRNAEDVDDVLRKEIDYLKVNAILEKERTASGEFLKSALGHCEEKQKKKEVTVADFQKKSCCGCGLCAQICPKKCIELRQDKEGFYYPVVNQDQCIKCGRCVQKCVKTMKNNQTLTDAYIGYNPDESVRKDSSSGGIFNAIASAFIDNGGVVFGAAFDDDYSVRHVRIENKENLSRIMKSKYVQSDLKYIFDVLAEDLKKGRPVLFTGTPCQVAAVCQFADGLRLREKLYTIDFICHGVPSPGVWKSYLNYISKGSEVHEVNFRDKSHAGWHDYYLHIKYGDNSQLNESHELNTYMRLFLSDRNIRPACYYCNFKSGNYMSDLTLADAWKIEKEYEPWADDKGTSLFIIRGHKGETLLASCDSHLKLRKSNYEFWSKMNPSLVIRTQVGGGRKKLFSDFSELDESAFWKKYSPIPRKKKIRYIAKKVAKVTGIEKALRKRV</sequence>
<evidence type="ECO:0000256" key="2">
    <source>
        <dbReference type="ARBA" id="ARBA00023004"/>
    </source>
</evidence>
<evidence type="ECO:0000256" key="1">
    <source>
        <dbReference type="ARBA" id="ARBA00022723"/>
    </source>
</evidence>
<dbReference type="InterPro" id="IPR017896">
    <property type="entry name" value="4Fe4S_Fe-S-bd"/>
</dbReference>
<dbReference type="Pfam" id="PF04230">
    <property type="entry name" value="PS_pyruv_trans"/>
    <property type="match status" value="1"/>
</dbReference>
<name>A0A3E4EF49_9FIRM</name>
<proteinExistence type="predicted"/>
<dbReference type="InterPro" id="IPR007345">
    <property type="entry name" value="Polysacch_pyruvyl_Trfase"/>
</dbReference>
<dbReference type="AlphaFoldDB" id="A0A3E4EF49"/>
<dbReference type="RefSeq" id="WP_117481804.1">
    <property type="nucleotide sequence ID" value="NZ_QSOB01000004.1"/>
</dbReference>
<dbReference type="PROSITE" id="PS00198">
    <property type="entry name" value="4FE4S_FER_1"/>
    <property type="match status" value="1"/>
</dbReference>
<evidence type="ECO:0000256" key="3">
    <source>
        <dbReference type="ARBA" id="ARBA00023014"/>
    </source>
</evidence>
<dbReference type="SUPFAM" id="SSF54862">
    <property type="entry name" value="4Fe-4S ferredoxins"/>
    <property type="match status" value="1"/>
</dbReference>
<comment type="caution">
    <text evidence="5">The sequence shown here is derived from an EMBL/GenBank/DDBJ whole genome shotgun (WGS) entry which is preliminary data.</text>
</comment>
<dbReference type="InterPro" id="IPR007525">
    <property type="entry name" value="FrhB_FdhB_C"/>
</dbReference>
<dbReference type="Pfam" id="PF12838">
    <property type="entry name" value="Fer4_7"/>
    <property type="match status" value="1"/>
</dbReference>
<organism evidence="5 6">
    <name type="scientific">Agathobacter rectalis</name>
    <dbReference type="NCBI Taxonomy" id="39491"/>
    <lineage>
        <taxon>Bacteria</taxon>
        <taxon>Bacillati</taxon>
        <taxon>Bacillota</taxon>
        <taxon>Clostridia</taxon>
        <taxon>Lachnospirales</taxon>
        <taxon>Lachnospiraceae</taxon>
        <taxon>Agathobacter</taxon>
    </lineage>
</organism>
<feature type="domain" description="4Fe-4S ferredoxin-type" evidence="4">
    <location>
        <begin position="427"/>
        <end position="446"/>
    </location>
</feature>
<dbReference type="InterPro" id="IPR052977">
    <property type="entry name" value="Polyferredoxin-like_ET"/>
</dbReference>
<reference evidence="5 6" key="1">
    <citation type="submission" date="2018-08" db="EMBL/GenBank/DDBJ databases">
        <title>A genome reference for cultivated species of the human gut microbiota.</title>
        <authorList>
            <person name="Zou Y."/>
            <person name="Xue W."/>
            <person name="Luo G."/>
        </authorList>
    </citation>
    <scope>NUCLEOTIDE SEQUENCE [LARGE SCALE GENOMIC DNA]</scope>
    <source>
        <strain evidence="5 6">TM10-3</strain>
    </source>
</reference>
<dbReference type="PANTHER" id="PTHR43193:SF2">
    <property type="entry name" value="POLYFERREDOXIN PROTEIN FWDF"/>
    <property type="match status" value="1"/>
</dbReference>
<evidence type="ECO:0000313" key="5">
    <source>
        <dbReference type="EMBL" id="RGI69620.1"/>
    </source>
</evidence>
<dbReference type="PROSITE" id="PS51379">
    <property type="entry name" value="4FE4S_FER_2"/>
    <property type="match status" value="2"/>
</dbReference>
<dbReference type="GO" id="GO:0046872">
    <property type="term" value="F:metal ion binding"/>
    <property type="evidence" value="ECO:0007669"/>
    <property type="project" value="UniProtKB-KW"/>
</dbReference>
<feature type="domain" description="4Fe-4S ferredoxin-type" evidence="4">
    <location>
        <begin position="390"/>
        <end position="422"/>
    </location>
</feature>
<dbReference type="Proteomes" id="UP000260642">
    <property type="component" value="Unassembled WGS sequence"/>
</dbReference>
<accession>A0A3E4EF49</accession>
<dbReference type="Pfam" id="PF04432">
    <property type="entry name" value="FrhB_FdhB_C"/>
    <property type="match status" value="1"/>
</dbReference>
<evidence type="ECO:0000313" key="6">
    <source>
        <dbReference type="Proteomes" id="UP000260642"/>
    </source>
</evidence>
<dbReference type="EMBL" id="QSOB01000004">
    <property type="protein sequence ID" value="RGI69620.1"/>
    <property type="molecule type" value="Genomic_DNA"/>
</dbReference>
<evidence type="ECO:0000259" key="4">
    <source>
        <dbReference type="PROSITE" id="PS51379"/>
    </source>
</evidence>
<dbReference type="Gene3D" id="3.30.70.20">
    <property type="match status" value="1"/>
</dbReference>
<protein>
    <recommendedName>
        <fullName evidence="4">4Fe-4S ferredoxin-type domain-containing protein</fullName>
    </recommendedName>
</protein>
<dbReference type="InterPro" id="IPR017900">
    <property type="entry name" value="4Fe4S_Fe_S_CS"/>
</dbReference>